<reference evidence="2 3" key="1">
    <citation type="submission" date="2010-06" db="EMBL/GenBank/DDBJ databases">
        <title>Complete sequence of chromosome of Nitrosococcus watsoni C-113.</title>
        <authorList>
            <consortium name="US DOE Joint Genome Institute"/>
            <person name="Lucas S."/>
            <person name="Copeland A."/>
            <person name="Lapidus A."/>
            <person name="Cheng J.-F."/>
            <person name="Bruce D."/>
            <person name="Goodwin L."/>
            <person name="Pitluck S."/>
            <person name="Malfatti S.A."/>
            <person name="Chain P.S.G."/>
            <person name="Land M."/>
            <person name="Hauser L."/>
            <person name="Kyrpides N."/>
            <person name="Ivanova N."/>
            <person name="Cambell M.A."/>
            <person name="Heidelberg J.F."/>
            <person name="Klotz M.G."/>
            <person name="Woyke T."/>
        </authorList>
    </citation>
    <scope>NUCLEOTIDE SEQUENCE [LARGE SCALE GENOMIC DNA]</scope>
    <source>
        <strain evidence="2 3">C-113</strain>
    </source>
</reference>
<dbReference type="Pfam" id="PF03235">
    <property type="entry name" value="GmrSD_N"/>
    <property type="match status" value="1"/>
</dbReference>
<dbReference type="AlphaFoldDB" id="D8K9B7"/>
<dbReference type="InterPro" id="IPR004919">
    <property type="entry name" value="GmrSD_N"/>
</dbReference>
<accession>D8K9B7</accession>
<name>D8K9B7_NITWC</name>
<dbReference type="EMBL" id="CP002086">
    <property type="protein sequence ID" value="ADJ29260.1"/>
    <property type="molecule type" value="Genomic_DNA"/>
</dbReference>
<feature type="domain" description="GmrSD restriction endonucleases N-terminal" evidence="1">
    <location>
        <begin position="21"/>
        <end position="305"/>
    </location>
</feature>
<dbReference type="KEGG" id="nwa:Nwat_2449"/>
<evidence type="ECO:0000313" key="3">
    <source>
        <dbReference type="Proteomes" id="UP000000393"/>
    </source>
</evidence>
<evidence type="ECO:0000259" key="1">
    <source>
        <dbReference type="Pfam" id="PF03235"/>
    </source>
</evidence>
<evidence type="ECO:0000313" key="2">
    <source>
        <dbReference type="EMBL" id="ADJ29260.1"/>
    </source>
</evidence>
<proteinExistence type="predicted"/>
<dbReference type="Proteomes" id="UP000000393">
    <property type="component" value="Chromosome"/>
</dbReference>
<protein>
    <recommendedName>
        <fullName evidence="1">GmrSD restriction endonucleases N-terminal domain-containing protein</fullName>
    </recommendedName>
</protein>
<keyword evidence="3" id="KW-1185">Reference proteome</keyword>
<dbReference type="eggNOG" id="COG1479">
    <property type="taxonomic scope" value="Bacteria"/>
</dbReference>
<dbReference type="HOGENOM" id="CLU_551884_0_0_6"/>
<organism evidence="2 3">
    <name type="scientific">Nitrosococcus watsoni (strain C-113)</name>
    <dbReference type="NCBI Taxonomy" id="105559"/>
    <lineage>
        <taxon>Bacteria</taxon>
        <taxon>Pseudomonadati</taxon>
        <taxon>Pseudomonadota</taxon>
        <taxon>Gammaproteobacteria</taxon>
        <taxon>Chromatiales</taxon>
        <taxon>Chromatiaceae</taxon>
        <taxon>Nitrosococcus</taxon>
    </lineage>
</organism>
<sequence>MPQESSFPMTTVELVEHFNHNSKSPRIHLPIIQRDAVWKTVQVCELWDSLLCGMPIPSSILCEVTTAGTNSLSTRDLSGRYDEKTEFIKAEFKVKNGDYMLLDGQQRCNAIRLGYAGSKTERLWLDLGWEKNEQRRFGFFLCSLARPWGDKPDLSERAAGRTVREARRLRHESNYPLNGQFDFQIPLSHTWPVYAKAPIPILELLKEVLPFPSGDSQTQQIYLESAVQRTVKQTLLPPSIRKKVHAVLEKWRQDQWMELLAGIRQLDQPVISAVITQIDNGDLLRAFRRLNQNGTDLKPAELFFSGLKNCLPESASQVHQLHTGKRQVFSELDTLRALTVLSSEKLVEQTELNFDLLKALGLDSNSKNQEKFKKFQNRIFSYFGGHAERLINRLLALIQRGDTEGLPIVMLPRLRSRTWLPVLSWLDVLDQAGHDADAENHREAVLRFMLTDHFFSEWRKGENELLRAMLQLVKKGGSFPSLREFEELPEAQQN</sequence>
<dbReference type="STRING" id="105559.Nwat_2449"/>
<gene>
    <name evidence="2" type="ordered locus">Nwat_2449</name>
</gene>